<evidence type="ECO:0000259" key="1">
    <source>
        <dbReference type="PROSITE" id="PS50879"/>
    </source>
</evidence>
<dbReference type="PROSITE" id="PS50879">
    <property type="entry name" value="RNASE_H_1"/>
    <property type="match status" value="1"/>
</dbReference>
<organism evidence="2 3">
    <name type="scientific">Candidatus Woykebacteria bacterium RIFCSPHIGHO2_12_FULL_45_10</name>
    <dbReference type="NCBI Taxonomy" id="1802603"/>
    <lineage>
        <taxon>Bacteria</taxon>
        <taxon>Candidatus Woykeibacteriota</taxon>
    </lineage>
</organism>
<dbReference type="PANTHER" id="PTHR46387">
    <property type="entry name" value="POLYNUCLEOTIDYL TRANSFERASE, RIBONUCLEASE H-LIKE SUPERFAMILY PROTEIN"/>
    <property type="match status" value="1"/>
</dbReference>
<dbReference type="Gene3D" id="3.30.420.10">
    <property type="entry name" value="Ribonuclease H-like superfamily/Ribonuclease H"/>
    <property type="match status" value="1"/>
</dbReference>
<protein>
    <recommendedName>
        <fullName evidence="1">RNase H type-1 domain-containing protein</fullName>
    </recommendedName>
</protein>
<comment type="caution">
    <text evidence="2">The sequence shown here is derived from an EMBL/GenBank/DDBJ whole genome shotgun (WGS) entry which is preliminary data.</text>
</comment>
<dbReference type="EMBL" id="MHCZ01000016">
    <property type="protein sequence ID" value="OGY30040.1"/>
    <property type="molecule type" value="Genomic_DNA"/>
</dbReference>
<dbReference type="SUPFAM" id="SSF53098">
    <property type="entry name" value="Ribonuclease H-like"/>
    <property type="match status" value="1"/>
</dbReference>
<dbReference type="AlphaFoldDB" id="A0A1G1WRV0"/>
<dbReference type="InterPro" id="IPR012337">
    <property type="entry name" value="RNaseH-like_sf"/>
</dbReference>
<dbReference type="Proteomes" id="UP000178068">
    <property type="component" value="Unassembled WGS sequence"/>
</dbReference>
<dbReference type="STRING" id="1802603.A3F35_00815"/>
<proteinExistence type="predicted"/>
<dbReference type="PANTHER" id="PTHR46387:SF2">
    <property type="entry name" value="RIBONUCLEASE HI"/>
    <property type="match status" value="1"/>
</dbReference>
<evidence type="ECO:0000313" key="2">
    <source>
        <dbReference type="EMBL" id="OGY30040.1"/>
    </source>
</evidence>
<sequence>MIDQKIYIHADGGARGNPGVAAAGIFLDYPAEKVRLLCGKYLGMATNNFAEYQGVLLGLEKAAELVKGGAEAVFFLDSSLVVNQLNGLFKIKSALLGELNLKVREKEKLFTRVSYTHIPREQNTQADSVVNRTLDAKKDFSQFI</sequence>
<feature type="domain" description="RNase H type-1" evidence="1">
    <location>
        <begin position="2"/>
        <end position="135"/>
    </location>
</feature>
<dbReference type="GO" id="GO:0004523">
    <property type="term" value="F:RNA-DNA hybrid ribonuclease activity"/>
    <property type="evidence" value="ECO:0007669"/>
    <property type="project" value="InterPro"/>
</dbReference>
<dbReference type="GO" id="GO:0003676">
    <property type="term" value="F:nucleic acid binding"/>
    <property type="evidence" value="ECO:0007669"/>
    <property type="project" value="InterPro"/>
</dbReference>
<gene>
    <name evidence="2" type="ORF">A3F35_00815</name>
</gene>
<name>A0A1G1WRV0_9BACT</name>
<accession>A0A1G1WRV0</accession>
<evidence type="ECO:0000313" key="3">
    <source>
        <dbReference type="Proteomes" id="UP000178068"/>
    </source>
</evidence>
<dbReference type="Pfam" id="PF13456">
    <property type="entry name" value="RVT_3"/>
    <property type="match status" value="1"/>
</dbReference>
<reference evidence="2 3" key="1">
    <citation type="journal article" date="2016" name="Nat. Commun.">
        <title>Thousands of microbial genomes shed light on interconnected biogeochemical processes in an aquifer system.</title>
        <authorList>
            <person name="Anantharaman K."/>
            <person name="Brown C.T."/>
            <person name="Hug L.A."/>
            <person name="Sharon I."/>
            <person name="Castelle C.J."/>
            <person name="Probst A.J."/>
            <person name="Thomas B.C."/>
            <person name="Singh A."/>
            <person name="Wilkins M.J."/>
            <person name="Karaoz U."/>
            <person name="Brodie E.L."/>
            <person name="Williams K.H."/>
            <person name="Hubbard S.S."/>
            <person name="Banfield J.F."/>
        </authorList>
    </citation>
    <scope>NUCLEOTIDE SEQUENCE [LARGE SCALE GENOMIC DNA]</scope>
</reference>
<dbReference type="CDD" id="cd09279">
    <property type="entry name" value="RNase_HI_like"/>
    <property type="match status" value="1"/>
</dbReference>
<dbReference type="InterPro" id="IPR036397">
    <property type="entry name" value="RNaseH_sf"/>
</dbReference>
<dbReference type="InterPro" id="IPR002156">
    <property type="entry name" value="RNaseH_domain"/>
</dbReference>